<accession>A0A0F9PM61</accession>
<name>A0A0F9PM61_9ZZZZ</name>
<feature type="region of interest" description="Disordered" evidence="6">
    <location>
        <begin position="129"/>
        <end position="151"/>
    </location>
</feature>
<dbReference type="GO" id="GO:0071897">
    <property type="term" value="P:DNA biosynthetic process"/>
    <property type="evidence" value="ECO:0007669"/>
    <property type="project" value="UniProtKB-KW"/>
</dbReference>
<dbReference type="EMBL" id="LAZR01002225">
    <property type="protein sequence ID" value="KKN32855.1"/>
    <property type="molecule type" value="Genomic_DNA"/>
</dbReference>
<evidence type="ECO:0000256" key="6">
    <source>
        <dbReference type="SAM" id="MobiDB-lite"/>
    </source>
</evidence>
<dbReference type="EC" id="1.17.4.1" evidence="2"/>
<evidence type="ECO:0000313" key="8">
    <source>
        <dbReference type="EMBL" id="KKN32855.1"/>
    </source>
</evidence>
<comment type="similarity">
    <text evidence="1">Belongs to the ribonucleoside diphosphate reductase class-2 family.</text>
</comment>
<protein>
    <recommendedName>
        <fullName evidence="2">ribonucleoside-diphosphate reductase</fullName>
        <ecNumber evidence="2">1.17.4.1</ecNumber>
    </recommendedName>
</protein>
<dbReference type="InterPro" id="IPR024434">
    <property type="entry name" value="TSCPD_dom"/>
</dbReference>
<comment type="catalytic activity">
    <reaction evidence="5">
        <text>a 2'-deoxyribonucleoside 5'-diphosphate + [thioredoxin]-disulfide + H2O = a ribonucleoside 5'-diphosphate + [thioredoxin]-dithiol</text>
        <dbReference type="Rhea" id="RHEA:23252"/>
        <dbReference type="Rhea" id="RHEA-COMP:10698"/>
        <dbReference type="Rhea" id="RHEA-COMP:10700"/>
        <dbReference type="ChEBI" id="CHEBI:15377"/>
        <dbReference type="ChEBI" id="CHEBI:29950"/>
        <dbReference type="ChEBI" id="CHEBI:50058"/>
        <dbReference type="ChEBI" id="CHEBI:57930"/>
        <dbReference type="ChEBI" id="CHEBI:73316"/>
        <dbReference type="EC" id="1.17.4.1"/>
    </reaction>
</comment>
<proteinExistence type="inferred from homology"/>
<reference evidence="8" key="1">
    <citation type="journal article" date="2015" name="Nature">
        <title>Complex archaea that bridge the gap between prokaryotes and eukaryotes.</title>
        <authorList>
            <person name="Spang A."/>
            <person name="Saw J.H."/>
            <person name="Jorgensen S.L."/>
            <person name="Zaremba-Niedzwiedzka K."/>
            <person name="Martijn J."/>
            <person name="Lind A.E."/>
            <person name="van Eijk R."/>
            <person name="Schleper C."/>
            <person name="Guy L."/>
            <person name="Ettema T.J."/>
        </authorList>
    </citation>
    <scope>NUCLEOTIDE SEQUENCE</scope>
</reference>
<sequence>MAERKDRPEVLAGVTVKVKTGCGNMYVTVTFHEGGEFEVFGMVGKAGTCSKALSEAVTRMLSLQLRCGVKSTEISKQLRGITCPNPVWSHGTQILSCADAVAKVLTELPSMKLVKHYGFLNPDAAPVLETDTHGFKEPEDIPEEETDGANA</sequence>
<dbReference type="Pfam" id="PF12637">
    <property type="entry name" value="TSCPD"/>
    <property type="match status" value="1"/>
</dbReference>
<keyword evidence="3" id="KW-0237">DNA synthesis</keyword>
<evidence type="ECO:0000259" key="7">
    <source>
        <dbReference type="Pfam" id="PF12637"/>
    </source>
</evidence>
<comment type="caution">
    <text evidence="8">The sequence shown here is derived from an EMBL/GenBank/DDBJ whole genome shotgun (WGS) entry which is preliminary data.</text>
</comment>
<gene>
    <name evidence="8" type="ORF">LCGC14_0809730</name>
</gene>
<dbReference type="GO" id="GO:0004748">
    <property type="term" value="F:ribonucleoside-diphosphate reductase activity, thioredoxin disulfide as acceptor"/>
    <property type="evidence" value="ECO:0007669"/>
    <property type="project" value="UniProtKB-EC"/>
</dbReference>
<evidence type="ECO:0000256" key="3">
    <source>
        <dbReference type="ARBA" id="ARBA00022634"/>
    </source>
</evidence>
<feature type="compositionally biased region" description="Basic and acidic residues" evidence="6">
    <location>
        <begin position="130"/>
        <end position="139"/>
    </location>
</feature>
<evidence type="ECO:0000256" key="2">
    <source>
        <dbReference type="ARBA" id="ARBA00012274"/>
    </source>
</evidence>
<evidence type="ECO:0000256" key="4">
    <source>
        <dbReference type="ARBA" id="ARBA00022741"/>
    </source>
</evidence>
<evidence type="ECO:0000256" key="1">
    <source>
        <dbReference type="ARBA" id="ARBA00007405"/>
    </source>
</evidence>
<feature type="compositionally biased region" description="Acidic residues" evidence="6">
    <location>
        <begin position="140"/>
        <end position="151"/>
    </location>
</feature>
<organism evidence="8">
    <name type="scientific">marine sediment metagenome</name>
    <dbReference type="NCBI Taxonomy" id="412755"/>
    <lineage>
        <taxon>unclassified sequences</taxon>
        <taxon>metagenomes</taxon>
        <taxon>ecological metagenomes</taxon>
    </lineage>
</organism>
<evidence type="ECO:0000256" key="5">
    <source>
        <dbReference type="ARBA" id="ARBA00047754"/>
    </source>
</evidence>
<dbReference type="AlphaFoldDB" id="A0A0F9PM61"/>
<feature type="domain" description="TSCPD" evidence="7">
    <location>
        <begin position="7"/>
        <end position="107"/>
    </location>
</feature>
<dbReference type="GO" id="GO:0000166">
    <property type="term" value="F:nucleotide binding"/>
    <property type="evidence" value="ECO:0007669"/>
    <property type="project" value="UniProtKB-KW"/>
</dbReference>
<keyword evidence="4" id="KW-0547">Nucleotide-binding</keyword>